<organism evidence="13 14">
    <name type="scientific">[Candida] arabinofermentans NRRL YB-2248</name>
    <dbReference type="NCBI Taxonomy" id="983967"/>
    <lineage>
        <taxon>Eukaryota</taxon>
        <taxon>Fungi</taxon>
        <taxon>Dikarya</taxon>
        <taxon>Ascomycota</taxon>
        <taxon>Saccharomycotina</taxon>
        <taxon>Pichiomycetes</taxon>
        <taxon>Pichiales</taxon>
        <taxon>Pichiaceae</taxon>
        <taxon>Ogataea</taxon>
        <taxon>Ogataea/Candida clade</taxon>
    </lineage>
</organism>
<evidence type="ECO:0000256" key="1">
    <source>
        <dbReference type="ARBA" id="ARBA00022527"/>
    </source>
</evidence>
<keyword evidence="3 7" id="KW-0547">Nucleotide-binding</keyword>
<dbReference type="InterPro" id="IPR030616">
    <property type="entry name" value="Aur-like"/>
</dbReference>
<proteinExistence type="predicted"/>
<dbReference type="GO" id="GO:0030447">
    <property type="term" value="P:filamentous growth"/>
    <property type="evidence" value="ECO:0007669"/>
    <property type="project" value="UniProtKB-ARBA"/>
</dbReference>
<keyword evidence="2" id="KW-0808">Transferase</keyword>
<keyword evidence="1" id="KW-0723">Serine/threonine-protein kinase</keyword>
<dbReference type="PANTHER" id="PTHR24350">
    <property type="entry name" value="SERINE/THREONINE-PROTEIN KINASE IAL-RELATED"/>
    <property type="match status" value="1"/>
</dbReference>
<keyword evidence="11" id="KW-0812">Transmembrane</keyword>
<sequence length="826" mass="91747">MAFPSYEQLIPVGSLMIITSISFILGVLYSNWPYDHFTLWNATGGVEGFQSALEHYKKWGEAPIFIIHTMHGVLVVGFIGCFIKIFKPEPEVQYFEYGTLLVLVAATCIYLSNVRTGVVSAVVGEWGDVSQDQGVAVIGASIVMIVILLLGVLLLQCGLYYAQVEDMKVKNDFYLAELKEQLATTASKPAPATTTSKASGSGSGSETKTTKASKVTKKKNIKQFIRHGRQAHPTPSAQVDEEMQYKIPSDSEFSGTEQTLTADSSSTTQSTQQPNNNEGHYTKRHHRIDEYSKLASDMVREENEYKQKQQQKQAVTRYSLLEKLGEGAFSTVYKAKDLETNQFVAIKLIKKYELDQAQQASVLKEVNIMRQLKHPNIVEFLNFIETEEYYYIVQEVVEGGEIFNEVVKYTYFSEDLARHVLVQLARGIEYLHEVVGVVHRDIKPENIFFNQIQFLPYSGDPSKRLRKSDDPNTKLDEGEFVPNVGAGGIGTIKIGDFGLSKQITVSNNSLATPCGTIGYTAPEIVKDMKYSKEVDLWAIGCVLYILLCGFPPFFNDQIEVLTRKVAKGEFDFLSPWWDEISMGAKRCVAKLLVVNPIERYTIKDLFNDPWVKEFTDRCERVEQDQHAMRVSSVASPSNSLSSLSSAATKKVSNLNFASTPSSIESSNAPQQYYHSQEFNAPVSESSRHGSNHHRQPPGIPSSGAIPSHVVKQYPALYSPAAIAMREAFDISAAVHRMGEEAAYGNNYSTNQGQPIGGRANQLASLNEDEEMEDSHNSYQQSIPNMVYDGDINGVGVVETGTTPFQLNLGTATILGRRKKKGAVPAF</sequence>
<feature type="transmembrane region" description="Helical" evidence="11">
    <location>
        <begin position="12"/>
        <end position="32"/>
    </location>
</feature>
<dbReference type="PROSITE" id="PS00107">
    <property type="entry name" value="PROTEIN_KINASE_ATP"/>
    <property type="match status" value="1"/>
</dbReference>
<evidence type="ECO:0000256" key="6">
    <source>
        <dbReference type="PIRSR" id="PIRSR630616-1"/>
    </source>
</evidence>
<evidence type="ECO:0000256" key="10">
    <source>
        <dbReference type="SAM" id="MobiDB-lite"/>
    </source>
</evidence>
<dbReference type="InterPro" id="IPR008271">
    <property type="entry name" value="Ser/Thr_kinase_AS"/>
</dbReference>
<feature type="binding site" evidence="7">
    <location>
        <begin position="445"/>
        <end position="446"/>
    </location>
    <ligand>
        <name>ATP</name>
        <dbReference type="ChEBI" id="CHEBI:30616"/>
    </ligand>
</feature>
<name>A0A1E4SZ91_9ASCO</name>
<dbReference type="FunFam" id="3.30.200.20:FF:000042">
    <property type="entry name" value="Aurora kinase A"/>
    <property type="match status" value="1"/>
</dbReference>
<feature type="binding site" evidence="9">
    <location>
        <position position="351"/>
    </location>
    <ligand>
        <name>ATP</name>
        <dbReference type="ChEBI" id="CHEBI:30616"/>
    </ligand>
</feature>
<feature type="domain" description="Protein kinase" evidence="12">
    <location>
        <begin position="318"/>
        <end position="611"/>
    </location>
</feature>
<dbReference type="InterPro" id="IPR017441">
    <property type="entry name" value="Protein_kinase_ATP_BS"/>
</dbReference>
<dbReference type="AlphaFoldDB" id="A0A1E4SZ91"/>
<keyword evidence="4" id="KW-0418">Kinase</keyword>
<gene>
    <name evidence="13" type="ORF">CANARDRAFT_8355</name>
</gene>
<feature type="binding site" evidence="7">
    <location>
        <position position="496"/>
    </location>
    <ligand>
        <name>ATP</name>
        <dbReference type="ChEBI" id="CHEBI:30616"/>
    </ligand>
</feature>
<accession>A0A1E4SZ91</accession>
<dbReference type="GO" id="GO:0005524">
    <property type="term" value="F:ATP binding"/>
    <property type="evidence" value="ECO:0007669"/>
    <property type="project" value="UniProtKB-UniRule"/>
</dbReference>
<feature type="active site" description="Proton acceptor" evidence="6">
    <location>
        <position position="441"/>
    </location>
</feature>
<feature type="region of interest" description="Disordered" evidence="10">
    <location>
        <begin position="185"/>
        <end position="287"/>
    </location>
</feature>
<dbReference type="EMBL" id="KV453855">
    <property type="protein sequence ID" value="ODV84781.1"/>
    <property type="molecule type" value="Genomic_DNA"/>
</dbReference>
<evidence type="ECO:0000256" key="9">
    <source>
        <dbReference type="PROSITE-ProRule" id="PRU10141"/>
    </source>
</evidence>
<feature type="compositionally biased region" description="Basic residues" evidence="10">
    <location>
        <begin position="214"/>
        <end position="230"/>
    </location>
</feature>
<dbReference type="InterPro" id="IPR000719">
    <property type="entry name" value="Prot_kinase_dom"/>
</dbReference>
<dbReference type="Proteomes" id="UP000094801">
    <property type="component" value="Unassembled WGS sequence"/>
</dbReference>
<keyword evidence="11" id="KW-1133">Transmembrane helix</keyword>
<dbReference type="Pfam" id="PF00069">
    <property type="entry name" value="Pkinase"/>
    <property type="match status" value="1"/>
</dbReference>
<feature type="cross-link" description="Glycyl lysine isopeptide (Lys-Gly) (interchain with G-Cter in SUMO2)" evidence="8">
    <location>
        <position position="443"/>
    </location>
</feature>
<dbReference type="OrthoDB" id="1738954at2759"/>
<dbReference type="SMART" id="SM00786">
    <property type="entry name" value="SHR3_chaperone"/>
    <property type="match status" value="1"/>
</dbReference>
<evidence type="ECO:0000256" key="5">
    <source>
        <dbReference type="ARBA" id="ARBA00022840"/>
    </source>
</evidence>
<evidence type="ECO:0000256" key="2">
    <source>
        <dbReference type="ARBA" id="ARBA00022679"/>
    </source>
</evidence>
<evidence type="ECO:0000256" key="3">
    <source>
        <dbReference type="ARBA" id="ARBA00022741"/>
    </source>
</evidence>
<keyword evidence="14" id="KW-1185">Reference proteome</keyword>
<dbReference type="PROSITE" id="PS00108">
    <property type="entry name" value="PROTEIN_KINASE_ST"/>
    <property type="match status" value="1"/>
</dbReference>
<dbReference type="SMART" id="SM00220">
    <property type="entry name" value="S_TKc"/>
    <property type="match status" value="1"/>
</dbReference>
<keyword evidence="5 7" id="KW-0067">ATP-binding</keyword>
<dbReference type="PROSITE" id="PS50011">
    <property type="entry name" value="PROTEIN_KINASE_DOM"/>
    <property type="match status" value="1"/>
</dbReference>
<keyword evidence="11" id="KW-0472">Membrane</keyword>
<feature type="compositionally biased region" description="Low complexity" evidence="10">
    <location>
        <begin position="258"/>
        <end position="273"/>
    </location>
</feature>
<feature type="transmembrane region" description="Helical" evidence="11">
    <location>
        <begin position="94"/>
        <end position="114"/>
    </location>
</feature>
<evidence type="ECO:0000313" key="14">
    <source>
        <dbReference type="Proteomes" id="UP000094801"/>
    </source>
</evidence>
<evidence type="ECO:0000256" key="11">
    <source>
        <dbReference type="SAM" id="Phobius"/>
    </source>
</evidence>
<evidence type="ECO:0000256" key="8">
    <source>
        <dbReference type="PIRSR" id="PIRSR630616-3"/>
    </source>
</evidence>
<dbReference type="Pfam" id="PF08229">
    <property type="entry name" value="SHR3_chaperone"/>
    <property type="match status" value="1"/>
</dbReference>
<evidence type="ECO:0000313" key="13">
    <source>
        <dbReference type="EMBL" id="ODV84781.1"/>
    </source>
</evidence>
<evidence type="ECO:0000256" key="4">
    <source>
        <dbReference type="ARBA" id="ARBA00022777"/>
    </source>
</evidence>
<feature type="transmembrane region" description="Helical" evidence="11">
    <location>
        <begin position="134"/>
        <end position="161"/>
    </location>
</feature>
<reference evidence="14" key="1">
    <citation type="submission" date="2016-04" db="EMBL/GenBank/DDBJ databases">
        <title>Comparative genomics of biotechnologically important yeasts.</title>
        <authorList>
            <consortium name="DOE Joint Genome Institute"/>
            <person name="Riley R."/>
            <person name="Haridas S."/>
            <person name="Wolfe K.H."/>
            <person name="Lopes M.R."/>
            <person name="Hittinger C.T."/>
            <person name="Goker M."/>
            <person name="Salamov A."/>
            <person name="Wisecaver J."/>
            <person name="Long T.M."/>
            <person name="Aerts A.L."/>
            <person name="Barry K."/>
            <person name="Choi C."/>
            <person name="Clum A."/>
            <person name="Coughlan A.Y."/>
            <person name="Deshpande S."/>
            <person name="Douglass A.P."/>
            <person name="Hanson S.J."/>
            <person name="Klenk H.-P."/>
            <person name="Labutti K."/>
            <person name="Lapidus A."/>
            <person name="Lindquist E."/>
            <person name="Lipzen A."/>
            <person name="Meier-Kolthoff J.P."/>
            <person name="Ohm R.A."/>
            <person name="Otillar R.P."/>
            <person name="Pangilinan J."/>
            <person name="Peng Y."/>
            <person name="Rokas A."/>
            <person name="Rosa C.A."/>
            <person name="Scheuner C."/>
            <person name="Sibirny A.A."/>
            <person name="Slot J.C."/>
            <person name="Stielow J.B."/>
            <person name="Sun H."/>
            <person name="Kurtzman C.P."/>
            <person name="Blackwell M."/>
            <person name="Grigoriev I.V."/>
            <person name="Jeffries T.W."/>
        </authorList>
    </citation>
    <scope>NUCLEOTIDE SEQUENCE [LARGE SCALE GENOMIC DNA]</scope>
    <source>
        <strain evidence="14">NRRL YB-2248</strain>
    </source>
</reference>
<evidence type="ECO:0000256" key="7">
    <source>
        <dbReference type="PIRSR" id="PIRSR630616-2"/>
    </source>
</evidence>
<feature type="binding site" evidence="7">
    <location>
        <position position="347"/>
    </location>
    <ligand>
        <name>ATP</name>
        <dbReference type="ChEBI" id="CHEBI:30616"/>
    </ligand>
</feature>
<dbReference type="InterPro" id="IPR011009">
    <property type="entry name" value="Kinase-like_dom_sf"/>
</dbReference>
<feature type="compositionally biased region" description="Low complexity" evidence="10">
    <location>
        <begin position="185"/>
        <end position="213"/>
    </location>
</feature>
<dbReference type="Gene3D" id="1.10.510.10">
    <property type="entry name" value="Transferase(Phosphotransferase) domain 1"/>
    <property type="match status" value="1"/>
</dbReference>
<feature type="transmembrane region" description="Helical" evidence="11">
    <location>
        <begin position="62"/>
        <end position="82"/>
    </location>
</feature>
<dbReference type="SUPFAM" id="SSF56112">
    <property type="entry name" value="Protein kinase-like (PK-like)"/>
    <property type="match status" value="1"/>
</dbReference>
<dbReference type="GO" id="GO:0004674">
    <property type="term" value="F:protein serine/threonine kinase activity"/>
    <property type="evidence" value="ECO:0007669"/>
    <property type="project" value="UniProtKB-KW"/>
</dbReference>
<dbReference type="InterPro" id="IPR013248">
    <property type="entry name" value="Psh3/Shr3"/>
</dbReference>
<feature type="region of interest" description="Disordered" evidence="10">
    <location>
        <begin position="679"/>
        <end position="705"/>
    </location>
</feature>
<evidence type="ECO:0000259" key="12">
    <source>
        <dbReference type="PROSITE" id="PS50011"/>
    </source>
</evidence>
<dbReference type="STRING" id="983967.A0A1E4SZ91"/>
<protein>
    <recommendedName>
        <fullName evidence="12">Protein kinase domain-containing protein</fullName>
    </recommendedName>
</protein>